<feature type="domain" description="DUF4268" evidence="1">
    <location>
        <begin position="137"/>
        <end position="266"/>
    </location>
</feature>
<evidence type="ECO:0000313" key="2">
    <source>
        <dbReference type="EMBL" id="HIS36363.1"/>
    </source>
</evidence>
<evidence type="ECO:0000259" key="1">
    <source>
        <dbReference type="Pfam" id="PF14088"/>
    </source>
</evidence>
<dbReference type="EMBL" id="DVIU01000137">
    <property type="protein sequence ID" value="HIS36363.1"/>
    <property type="molecule type" value="Genomic_DNA"/>
</dbReference>
<comment type="caution">
    <text evidence="2">The sequence shown here is derived from an EMBL/GenBank/DDBJ whole genome shotgun (WGS) entry which is preliminary data.</text>
</comment>
<protein>
    <submittedName>
        <fullName evidence="2">DUF4268 domain-containing protein</fullName>
    </submittedName>
</protein>
<dbReference type="Proteomes" id="UP000823928">
    <property type="component" value="Unassembled WGS sequence"/>
</dbReference>
<dbReference type="AlphaFoldDB" id="A0A9D1JMW9"/>
<dbReference type="InterPro" id="IPR025364">
    <property type="entry name" value="DUF4268"/>
</dbReference>
<dbReference type="Pfam" id="PF14088">
    <property type="entry name" value="DUF4268"/>
    <property type="match status" value="1"/>
</dbReference>
<organism evidence="2 3">
    <name type="scientific">Candidatus Scatousia excrementigallinarum</name>
    <dbReference type="NCBI Taxonomy" id="2840935"/>
    <lineage>
        <taxon>Bacteria</taxon>
        <taxon>Candidatus Scatousia</taxon>
    </lineage>
</organism>
<proteinExistence type="predicted"/>
<name>A0A9D1JMW9_9BACT</name>
<reference evidence="2" key="2">
    <citation type="journal article" date="2021" name="PeerJ">
        <title>Extensive microbial diversity within the chicken gut microbiome revealed by metagenomics and culture.</title>
        <authorList>
            <person name="Gilroy R."/>
            <person name="Ravi A."/>
            <person name="Getino M."/>
            <person name="Pursley I."/>
            <person name="Horton D.L."/>
            <person name="Alikhan N.F."/>
            <person name="Baker D."/>
            <person name="Gharbi K."/>
            <person name="Hall N."/>
            <person name="Watson M."/>
            <person name="Adriaenssens E.M."/>
            <person name="Foster-Nyarko E."/>
            <person name="Jarju S."/>
            <person name="Secka A."/>
            <person name="Antonio M."/>
            <person name="Oren A."/>
            <person name="Chaudhuri R.R."/>
            <person name="La Ragione R."/>
            <person name="Hildebrand F."/>
            <person name="Pallen M.J."/>
        </authorList>
    </citation>
    <scope>NUCLEOTIDE SEQUENCE</scope>
    <source>
        <strain evidence="2">6276</strain>
    </source>
</reference>
<gene>
    <name evidence="2" type="ORF">IAC10_07010</name>
</gene>
<accession>A0A9D1JMW9</accession>
<evidence type="ECO:0000313" key="3">
    <source>
        <dbReference type="Proteomes" id="UP000823928"/>
    </source>
</evidence>
<reference evidence="2" key="1">
    <citation type="submission" date="2020-10" db="EMBL/GenBank/DDBJ databases">
        <authorList>
            <person name="Gilroy R."/>
        </authorList>
    </citation>
    <scope>NUCLEOTIDE SEQUENCE</scope>
    <source>
        <strain evidence="2">6276</strain>
    </source>
</reference>
<sequence length="266" mass="31417">MTETITVLEVLKSKQNFSNYIEQHAHDVIKNLITDYPARPLQIIYPQLTQSTDGLMEIVNQLAENQKAYIFWFVVNEKEELKNTTNTLNHYFDKNYCGIFIIKVLLNEDKIDFECILKPEIPTKQVRNLNTPAKLMQKAYWDKYFEICDNLQSEMQVIPAPQHYQYISIGKKGVQIVQTVNTKDKYIATELFINNDKEIFNKLYKHKDEIETEIGFLDWQLLEGKKSSRIRKTADYDIANPKHVEIAIKEHIKMAEELRETFKKYL</sequence>